<dbReference type="RefSeq" id="WP_338536794.1">
    <property type="nucleotide sequence ID" value="NZ_AP028654.1"/>
</dbReference>
<evidence type="ECO:0000313" key="2">
    <source>
        <dbReference type="EMBL" id="BEP28477.1"/>
    </source>
</evidence>
<accession>A0AAU9E766</accession>
<dbReference type="EMBL" id="AP028654">
    <property type="protein sequence ID" value="BEP28477.1"/>
    <property type="molecule type" value="Genomic_DNA"/>
</dbReference>
<reference evidence="2 3" key="1">
    <citation type="submission" date="2023-08" db="EMBL/GenBank/DDBJ databases">
        <title>Helicovermis profunda gen. nov., sp. nov., a novel mesophilic, fermentative bacterium within the Bacillota from a deep-sea hydrothermal vent chimney.</title>
        <authorList>
            <person name="Miyazaki U."/>
            <person name="Mizutani D."/>
            <person name="Hashimoto Y."/>
            <person name="Tame A."/>
            <person name="Sawayama S."/>
            <person name="Miyazaki J."/>
            <person name="Takai K."/>
            <person name="Nakagawa S."/>
        </authorList>
    </citation>
    <scope>NUCLEOTIDE SEQUENCE [LARGE SCALE GENOMIC DNA]</scope>
    <source>
        <strain evidence="2 3">S502</strain>
    </source>
</reference>
<keyword evidence="1" id="KW-0472">Membrane</keyword>
<evidence type="ECO:0000313" key="3">
    <source>
        <dbReference type="Proteomes" id="UP001321786"/>
    </source>
</evidence>
<proteinExistence type="predicted"/>
<dbReference type="KEGG" id="hprf:HLPR_08080"/>
<organism evidence="2 3">
    <name type="scientific">Helicovermis profundi</name>
    <dbReference type="NCBI Taxonomy" id="3065157"/>
    <lineage>
        <taxon>Bacteria</taxon>
        <taxon>Bacillati</taxon>
        <taxon>Bacillota</taxon>
        <taxon>Clostridia</taxon>
        <taxon>Helicovermis</taxon>
    </lineage>
</organism>
<gene>
    <name evidence="2" type="ORF">HLPR_08080</name>
</gene>
<dbReference type="AlphaFoldDB" id="A0AAU9E766"/>
<sequence>MNNKGMITIESVLVFPIILLIVVTFILLINSEFIFSTKVMDINYNLLKSAFEDSNRVKYVKVKETKLKRTAYLEKDVNAFNVNSNKLLIDFIGRKKVIKNTIESRKIRKNIILNRSLLDLIQINE</sequence>
<dbReference type="Proteomes" id="UP001321786">
    <property type="component" value="Chromosome"/>
</dbReference>
<evidence type="ECO:0000256" key="1">
    <source>
        <dbReference type="SAM" id="Phobius"/>
    </source>
</evidence>
<name>A0AAU9E766_9FIRM</name>
<keyword evidence="3" id="KW-1185">Reference proteome</keyword>
<evidence type="ECO:0008006" key="4">
    <source>
        <dbReference type="Google" id="ProtNLM"/>
    </source>
</evidence>
<keyword evidence="1" id="KW-1133">Transmembrane helix</keyword>
<feature type="transmembrane region" description="Helical" evidence="1">
    <location>
        <begin position="12"/>
        <end position="30"/>
    </location>
</feature>
<keyword evidence="1" id="KW-0812">Transmembrane</keyword>
<protein>
    <recommendedName>
        <fullName evidence="4">Pilus assembly protein</fullName>
    </recommendedName>
</protein>